<keyword evidence="2" id="KW-1185">Reference proteome</keyword>
<accession>A0ABP9IHE5</accession>
<evidence type="ECO:0000313" key="2">
    <source>
        <dbReference type="Proteomes" id="UP001500466"/>
    </source>
</evidence>
<dbReference type="RefSeq" id="WP_345681124.1">
    <property type="nucleotide sequence ID" value="NZ_BAABHS010000068.1"/>
</dbReference>
<proteinExistence type="predicted"/>
<comment type="caution">
    <text evidence="1">The sequence shown here is derived from an EMBL/GenBank/DDBJ whole genome shotgun (WGS) entry which is preliminary data.</text>
</comment>
<name>A0ABP9IHE5_9ACTN</name>
<protein>
    <submittedName>
        <fullName evidence="1">Uncharacterized protein</fullName>
    </submittedName>
</protein>
<evidence type="ECO:0000313" key="1">
    <source>
        <dbReference type="EMBL" id="GAA4997406.1"/>
    </source>
</evidence>
<reference evidence="2" key="1">
    <citation type="journal article" date="2019" name="Int. J. Syst. Evol. Microbiol.">
        <title>The Global Catalogue of Microorganisms (GCM) 10K type strain sequencing project: providing services to taxonomists for standard genome sequencing and annotation.</title>
        <authorList>
            <consortium name="The Broad Institute Genomics Platform"/>
            <consortium name="The Broad Institute Genome Sequencing Center for Infectious Disease"/>
            <person name="Wu L."/>
            <person name="Ma J."/>
        </authorList>
    </citation>
    <scope>NUCLEOTIDE SEQUENCE [LARGE SCALE GENOMIC DNA]</scope>
    <source>
        <strain evidence="2">JCM 17986</strain>
    </source>
</reference>
<dbReference type="Proteomes" id="UP001500466">
    <property type="component" value="Unassembled WGS sequence"/>
</dbReference>
<gene>
    <name evidence="1" type="ORF">GCM10023205_83450</name>
</gene>
<organism evidence="1 2">
    <name type="scientific">Yinghuangia aomiensis</name>
    <dbReference type="NCBI Taxonomy" id="676205"/>
    <lineage>
        <taxon>Bacteria</taxon>
        <taxon>Bacillati</taxon>
        <taxon>Actinomycetota</taxon>
        <taxon>Actinomycetes</taxon>
        <taxon>Kitasatosporales</taxon>
        <taxon>Streptomycetaceae</taxon>
        <taxon>Yinghuangia</taxon>
    </lineage>
</organism>
<dbReference type="EMBL" id="BAABHS010000068">
    <property type="protein sequence ID" value="GAA4997406.1"/>
    <property type="molecule type" value="Genomic_DNA"/>
</dbReference>
<sequence length="128" mass="14194">MPFDSAFADPDGGFVGSGRRRPASLRTILHLVGHVAALRTPYRVAQLALPVIGVQGPDAWSHVMMKFLVLVRELGLKPIIPGSEAAWETQPLEFFADCYALCLTEPDVLDWVSAVLREWMEKGGYREL</sequence>